<evidence type="ECO:0000313" key="2">
    <source>
        <dbReference type="Proteomes" id="UP000183868"/>
    </source>
</evidence>
<dbReference type="AlphaFoldDB" id="A0A1J1CAK8"/>
<dbReference type="EMBL" id="CP018099">
    <property type="protein sequence ID" value="APF19566.1"/>
    <property type="molecule type" value="Genomic_DNA"/>
</dbReference>
<proteinExistence type="predicted"/>
<dbReference type="KEGG" id="caby:Cabys_2818"/>
<gene>
    <name evidence="1" type="ORF">Cabys_2818</name>
</gene>
<name>A0A1J1CAK8_CALAY</name>
<sequence>MLNHFLSFKIIQILMITYCAYVPKTDATVKGKTWFSLIGVKLGECAM</sequence>
<protein>
    <submittedName>
        <fullName evidence="1">Uncharacterized protein</fullName>
    </submittedName>
</protein>
<dbReference type="Proteomes" id="UP000183868">
    <property type="component" value="Chromosome"/>
</dbReference>
<accession>A0A1J1CAK8</accession>
<evidence type="ECO:0000313" key="1">
    <source>
        <dbReference type="EMBL" id="APF19566.1"/>
    </source>
</evidence>
<organism evidence="1 2">
    <name type="scientific">Caldithrix abyssi DSM 13497</name>
    <dbReference type="NCBI Taxonomy" id="880073"/>
    <lineage>
        <taxon>Bacteria</taxon>
        <taxon>Pseudomonadati</taxon>
        <taxon>Calditrichota</taxon>
        <taxon>Calditrichia</taxon>
        <taxon>Calditrichales</taxon>
        <taxon>Calditrichaceae</taxon>
        <taxon>Caldithrix</taxon>
    </lineage>
</organism>
<reference evidence="1 2" key="1">
    <citation type="submission" date="2016-11" db="EMBL/GenBank/DDBJ databases">
        <title>Genomic analysis of Caldithrix abyssi and proposal of a novel bacterial phylum Caldithrichaeota.</title>
        <authorList>
            <person name="Kublanov I."/>
            <person name="Sigalova O."/>
            <person name="Gavrilov S."/>
            <person name="Lebedinsky A."/>
            <person name="Ivanova N."/>
            <person name="Daum C."/>
            <person name="Reddy T."/>
            <person name="Klenk H.P."/>
            <person name="Goker M."/>
            <person name="Reva O."/>
            <person name="Miroshnichenko M."/>
            <person name="Kyprides N."/>
            <person name="Woyke T."/>
            <person name="Gelfand M."/>
        </authorList>
    </citation>
    <scope>NUCLEOTIDE SEQUENCE [LARGE SCALE GENOMIC DNA]</scope>
    <source>
        <strain evidence="1 2">LF13</strain>
    </source>
</reference>